<name>A0A1H7MR49_OLID1</name>
<protein>
    <recommendedName>
        <fullName evidence="6">beta-lactamase</fullName>
        <ecNumber evidence="6">3.5.2.6</ecNumber>
    </recommendedName>
</protein>
<dbReference type="EC" id="3.5.2.6" evidence="6"/>
<proteinExistence type="inferred from homology"/>
<keyword evidence="10" id="KW-0378">Hydrolase</keyword>
<evidence type="ECO:0000259" key="14">
    <source>
        <dbReference type="SMART" id="SM00849"/>
    </source>
</evidence>
<keyword evidence="12" id="KW-0046">Antibiotic resistance</keyword>
<dbReference type="Pfam" id="PF00753">
    <property type="entry name" value="Lactamase_B"/>
    <property type="match status" value="1"/>
</dbReference>
<dbReference type="PROSITE" id="PS00744">
    <property type="entry name" value="BETA_LACTAMASE_B_2"/>
    <property type="match status" value="1"/>
</dbReference>
<evidence type="ECO:0000256" key="9">
    <source>
        <dbReference type="ARBA" id="ARBA00022764"/>
    </source>
</evidence>
<dbReference type="CDD" id="cd16302">
    <property type="entry name" value="CcrA-like_MBL-B1"/>
    <property type="match status" value="1"/>
</dbReference>
<evidence type="ECO:0000313" key="15">
    <source>
        <dbReference type="EMBL" id="SEL13683.1"/>
    </source>
</evidence>
<dbReference type="InterPro" id="IPR058199">
    <property type="entry name" value="BlaB//VIM/IMP-1"/>
</dbReference>
<feature type="domain" description="Metallo-beta-lactamase" evidence="14">
    <location>
        <begin position="57"/>
        <end position="226"/>
    </location>
</feature>
<dbReference type="Gene3D" id="3.60.15.10">
    <property type="entry name" value="Ribonuclease Z/Hydroxyacylglutathione hydrolase-like"/>
    <property type="match status" value="1"/>
</dbReference>
<sequence>MIKQVLFLSLTLLFFGCKSAQLSDKSYTTDHIIIKKVKDHVYQHTTFLETEDFGKVPCNGMIVFDGKEAIIFDTPVDDATSMELISWVKDSLDCKVKAIIPTHFHFDCLGGLGAFHEQGIPSYALNRTIATAKSKNYPTPKNGFDRLLKLNVDSKEVMAEFNGEGHTKDNIIGYFPSEKIMFGGCLIKEIDAGKGNLEDANVNDWSETVIKIKEKYPDTEVVIPGHGELGDKALLDYTVKLFRESDVSK</sequence>
<evidence type="ECO:0000256" key="5">
    <source>
        <dbReference type="ARBA" id="ARBA00011245"/>
    </source>
</evidence>
<dbReference type="Proteomes" id="UP000199421">
    <property type="component" value="Unassembled WGS sequence"/>
</dbReference>
<dbReference type="EMBL" id="FOAF01000001">
    <property type="protein sequence ID" value="SEL13683.1"/>
    <property type="molecule type" value="Genomic_DNA"/>
</dbReference>
<dbReference type="AlphaFoldDB" id="A0A1H7MR49"/>
<evidence type="ECO:0000256" key="12">
    <source>
        <dbReference type="ARBA" id="ARBA00023251"/>
    </source>
</evidence>
<reference evidence="16" key="1">
    <citation type="submission" date="2016-10" db="EMBL/GenBank/DDBJ databases">
        <authorList>
            <person name="Varghese N."/>
            <person name="Submissions S."/>
        </authorList>
    </citation>
    <scope>NUCLEOTIDE SEQUENCE [LARGE SCALE GENOMIC DNA]</scope>
    <source>
        <strain evidence="16">DSM 18733</strain>
    </source>
</reference>
<dbReference type="PROSITE" id="PS51257">
    <property type="entry name" value="PROKAR_LIPOPROTEIN"/>
    <property type="match status" value="1"/>
</dbReference>
<organism evidence="15 16">
    <name type="scientific">Olivibacter domesticus</name>
    <name type="common">Pseudosphingobacterium domesticum</name>
    <dbReference type="NCBI Taxonomy" id="407022"/>
    <lineage>
        <taxon>Bacteria</taxon>
        <taxon>Pseudomonadati</taxon>
        <taxon>Bacteroidota</taxon>
        <taxon>Sphingobacteriia</taxon>
        <taxon>Sphingobacteriales</taxon>
        <taxon>Sphingobacteriaceae</taxon>
        <taxon>Olivibacter</taxon>
    </lineage>
</organism>
<dbReference type="InterPro" id="IPR036866">
    <property type="entry name" value="RibonucZ/Hydroxyglut_hydro"/>
</dbReference>
<accession>A0A1H7MR49</accession>
<dbReference type="GO" id="GO:0008270">
    <property type="term" value="F:zinc ion binding"/>
    <property type="evidence" value="ECO:0007669"/>
    <property type="project" value="InterPro"/>
</dbReference>
<dbReference type="GO" id="GO:0046677">
    <property type="term" value="P:response to antibiotic"/>
    <property type="evidence" value="ECO:0007669"/>
    <property type="project" value="UniProtKB-KW"/>
</dbReference>
<evidence type="ECO:0000256" key="4">
    <source>
        <dbReference type="ARBA" id="ARBA00005250"/>
    </source>
</evidence>
<dbReference type="SMR" id="A0A1H7MR49"/>
<dbReference type="PANTHER" id="PTHR42951:SF4">
    <property type="entry name" value="ACYL-COENZYME A THIOESTERASE MBLAC2"/>
    <property type="match status" value="1"/>
</dbReference>
<dbReference type="GO" id="GO:0042597">
    <property type="term" value="C:periplasmic space"/>
    <property type="evidence" value="ECO:0007669"/>
    <property type="project" value="UniProtKB-SubCell"/>
</dbReference>
<comment type="catalytic activity">
    <reaction evidence="1">
        <text>a beta-lactam + H2O = a substituted beta-amino acid</text>
        <dbReference type="Rhea" id="RHEA:20401"/>
        <dbReference type="ChEBI" id="CHEBI:15377"/>
        <dbReference type="ChEBI" id="CHEBI:35627"/>
        <dbReference type="ChEBI" id="CHEBI:140347"/>
        <dbReference type="EC" id="3.5.2.6"/>
    </reaction>
</comment>
<evidence type="ECO:0000256" key="8">
    <source>
        <dbReference type="ARBA" id="ARBA00022729"/>
    </source>
</evidence>
<dbReference type="STRING" id="407022.SAMN05661044_02100"/>
<keyword evidence="9" id="KW-0574">Periplasm</keyword>
<dbReference type="OrthoDB" id="9769598at2"/>
<dbReference type="SUPFAM" id="SSF56281">
    <property type="entry name" value="Metallo-hydrolase/oxidoreductase"/>
    <property type="match status" value="1"/>
</dbReference>
<comment type="cofactor">
    <cofactor evidence="2">
        <name>Zn(2+)</name>
        <dbReference type="ChEBI" id="CHEBI:29105"/>
    </cofactor>
</comment>
<evidence type="ECO:0000256" key="7">
    <source>
        <dbReference type="ARBA" id="ARBA00022723"/>
    </source>
</evidence>
<evidence type="ECO:0000256" key="3">
    <source>
        <dbReference type="ARBA" id="ARBA00004418"/>
    </source>
</evidence>
<gene>
    <name evidence="15" type="ORF">SAMN05661044_02100</name>
</gene>
<evidence type="ECO:0000256" key="2">
    <source>
        <dbReference type="ARBA" id="ARBA00001947"/>
    </source>
</evidence>
<dbReference type="InterPro" id="IPR050855">
    <property type="entry name" value="NDM-1-like"/>
</dbReference>
<dbReference type="SMART" id="SM00849">
    <property type="entry name" value="Lactamase_B"/>
    <property type="match status" value="1"/>
</dbReference>
<keyword evidence="8 13" id="KW-0732">Signal</keyword>
<comment type="subcellular location">
    <subcellularLocation>
        <location evidence="3">Periplasm</location>
    </subcellularLocation>
</comment>
<evidence type="ECO:0000313" key="16">
    <source>
        <dbReference type="Proteomes" id="UP000199421"/>
    </source>
</evidence>
<feature type="chain" id="PRO_5011542297" description="beta-lactamase" evidence="13">
    <location>
        <begin position="21"/>
        <end position="249"/>
    </location>
</feature>
<evidence type="ECO:0000256" key="11">
    <source>
        <dbReference type="ARBA" id="ARBA00022833"/>
    </source>
</evidence>
<dbReference type="NCBIfam" id="NF033088">
    <property type="entry name" value="bla_subclass_B1"/>
    <property type="match status" value="1"/>
</dbReference>
<evidence type="ECO:0000256" key="13">
    <source>
        <dbReference type="SAM" id="SignalP"/>
    </source>
</evidence>
<evidence type="ECO:0000256" key="1">
    <source>
        <dbReference type="ARBA" id="ARBA00001526"/>
    </source>
</evidence>
<keyword evidence="7" id="KW-0479">Metal-binding</keyword>
<dbReference type="InterPro" id="IPR001279">
    <property type="entry name" value="Metallo-B-lactamas"/>
</dbReference>
<dbReference type="InterPro" id="IPR001018">
    <property type="entry name" value="Beta-lactamase_class-B_CS"/>
</dbReference>
<evidence type="ECO:0000256" key="6">
    <source>
        <dbReference type="ARBA" id="ARBA00012865"/>
    </source>
</evidence>
<comment type="subunit">
    <text evidence="5">Monomer.</text>
</comment>
<feature type="signal peptide" evidence="13">
    <location>
        <begin position="1"/>
        <end position="20"/>
    </location>
</feature>
<dbReference type="PANTHER" id="PTHR42951">
    <property type="entry name" value="METALLO-BETA-LACTAMASE DOMAIN-CONTAINING"/>
    <property type="match status" value="1"/>
</dbReference>
<dbReference type="RefSeq" id="WP_093323189.1">
    <property type="nucleotide sequence ID" value="NZ_FOAF01000001.1"/>
</dbReference>
<keyword evidence="16" id="KW-1185">Reference proteome</keyword>
<dbReference type="GO" id="GO:0017001">
    <property type="term" value="P:antibiotic catabolic process"/>
    <property type="evidence" value="ECO:0007669"/>
    <property type="project" value="InterPro"/>
</dbReference>
<keyword evidence="11" id="KW-0862">Zinc</keyword>
<evidence type="ECO:0000256" key="10">
    <source>
        <dbReference type="ARBA" id="ARBA00022801"/>
    </source>
</evidence>
<comment type="similarity">
    <text evidence="4">Belongs to the metallo-beta-lactamase superfamily. Class-B beta-lactamase family.</text>
</comment>
<dbReference type="GO" id="GO:0008800">
    <property type="term" value="F:beta-lactamase activity"/>
    <property type="evidence" value="ECO:0007669"/>
    <property type="project" value="UniProtKB-EC"/>
</dbReference>